<name>A0A8T2ZRQ0_POPDE</name>
<dbReference type="Proteomes" id="UP000807159">
    <property type="component" value="Chromosome 1"/>
</dbReference>
<protein>
    <recommendedName>
        <fullName evidence="7">ABC-2 type transporter transmembrane domain-containing protein</fullName>
    </recommendedName>
</protein>
<dbReference type="GO" id="GO:0016020">
    <property type="term" value="C:membrane"/>
    <property type="evidence" value="ECO:0007669"/>
    <property type="project" value="UniProtKB-SubCell"/>
</dbReference>
<dbReference type="AlphaFoldDB" id="A0A8T2ZRQ0"/>
<evidence type="ECO:0000256" key="1">
    <source>
        <dbReference type="ARBA" id="ARBA00004141"/>
    </source>
</evidence>
<accession>A0A8T2ZRQ0</accession>
<dbReference type="PANTHER" id="PTHR48041">
    <property type="entry name" value="ABC TRANSPORTER G FAMILY MEMBER 28"/>
    <property type="match status" value="1"/>
</dbReference>
<dbReference type="Pfam" id="PF01061">
    <property type="entry name" value="ABC2_membrane"/>
    <property type="match status" value="1"/>
</dbReference>
<evidence type="ECO:0000313" key="9">
    <source>
        <dbReference type="Proteomes" id="UP000807159"/>
    </source>
</evidence>
<dbReference type="InterPro" id="IPR050352">
    <property type="entry name" value="ABCG_transporters"/>
</dbReference>
<feature type="non-terminal residue" evidence="8">
    <location>
        <position position="1"/>
    </location>
</feature>
<comment type="subcellular location">
    <subcellularLocation>
        <location evidence="1">Membrane</location>
        <topology evidence="1">Multi-pass membrane protein</topology>
    </subcellularLocation>
</comment>
<evidence type="ECO:0000256" key="4">
    <source>
        <dbReference type="ARBA" id="ARBA00022989"/>
    </source>
</evidence>
<dbReference type="InterPro" id="IPR013525">
    <property type="entry name" value="ABC2_TM"/>
</dbReference>
<keyword evidence="2" id="KW-0813">Transport</keyword>
<proteinExistence type="predicted"/>
<evidence type="ECO:0000256" key="2">
    <source>
        <dbReference type="ARBA" id="ARBA00022448"/>
    </source>
</evidence>
<gene>
    <name evidence="8" type="ORF">H0E87_001432</name>
</gene>
<keyword evidence="5 6" id="KW-0472">Membrane</keyword>
<evidence type="ECO:0000259" key="7">
    <source>
        <dbReference type="Pfam" id="PF01061"/>
    </source>
</evidence>
<sequence length="134" mass="14915">EALPIYLQKRRVLMKESSRGTYNISPYMIANNIVFLPFLFTVAILFAVPVYLIVGLNPSIAAFTFFAFVVWLIVLMASSLVFFPSAVSPDFTPGNSLICTVLGAFFLFSKYFIPNIDCPCILCENFLESESDGS</sequence>
<comment type="caution">
    <text evidence="8">The sequence shown here is derived from an EMBL/GenBank/DDBJ whole genome shotgun (WGS) entry which is preliminary data.</text>
</comment>
<feature type="domain" description="ABC-2 type transporter transmembrane" evidence="7">
    <location>
        <begin position="3"/>
        <end position="114"/>
    </location>
</feature>
<organism evidence="8 9">
    <name type="scientific">Populus deltoides</name>
    <name type="common">Eastern poplar</name>
    <name type="synonym">Eastern cottonwood</name>
    <dbReference type="NCBI Taxonomy" id="3696"/>
    <lineage>
        <taxon>Eukaryota</taxon>
        <taxon>Viridiplantae</taxon>
        <taxon>Streptophyta</taxon>
        <taxon>Embryophyta</taxon>
        <taxon>Tracheophyta</taxon>
        <taxon>Spermatophyta</taxon>
        <taxon>Magnoliopsida</taxon>
        <taxon>eudicotyledons</taxon>
        <taxon>Gunneridae</taxon>
        <taxon>Pentapetalae</taxon>
        <taxon>rosids</taxon>
        <taxon>fabids</taxon>
        <taxon>Malpighiales</taxon>
        <taxon>Salicaceae</taxon>
        <taxon>Saliceae</taxon>
        <taxon>Populus</taxon>
    </lineage>
</organism>
<feature type="transmembrane region" description="Helical" evidence="6">
    <location>
        <begin position="95"/>
        <end position="113"/>
    </location>
</feature>
<dbReference type="PANTHER" id="PTHR48041:SF51">
    <property type="entry name" value="ABC TRANSPORTER G FAMILY MEMBER 23"/>
    <property type="match status" value="1"/>
</dbReference>
<keyword evidence="4 6" id="KW-1133">Transmembrane helix</keyword>
<feature type="transmembrane region" description="Helical" evidence="6">
    <location>
        <begin position="60"/>
        <end position="83"/>
    </location>
</feature>
<evidence type="ECO:0000256" key="3">
    <source>
        <dbReference type="ARBA" id="ARBA00022692"/>
    </source>
</evidence>
<dbReference type="GO" id="GO:0140359">
    <property type="term" value="F:ABC-type transporter activity"/>
    <property type="evidence" value="ECO:0007669"/>
    <property type="project" value="InterPro"/>
</dbReference>
<evidence type="ECO:0000256" key="5">
    <source>
        <dbReference type="ARBA" id="ARBA00023136"/>
    </source>
</evidence>
<evidence type="ECO:0000256" key="6">
    <source>
        <dbReference type="SAM" id="Phobius"/>
    </source>
</evidence>
<evidence type="ECO:0000313" key="8">
    <source>
        <dbReference type="EMBL" id="KAH8519980.1"/>
    </source>
</evidence>
<keyword evidence="9" id="KW-1185">Reference proteome</keyword>
<feature type="transmembrane region" description="Helical" evidence="6">
    <location>
        <begin position="33"/>
        <end position="54"/>
    </location>
</feature>
<reference evidence="8" key="1">
    <citation type="journal article" date="2021" name="J. Hered.">
        <title>Genome Assembly of Salicaceae Populus deltoides (Eastern Cottonwood) I-69 Based on Nanopore Sequencing and Hi-C Technologies.</title>
        <authorList>
            <person name="Bai S."/>
            <person name="Wu H."/>
            <person name="Zhang J."/>
            <person name="Pan Z."/>
            <person name="Zhao W."/>
            <person name="Li Z."/>
            <person name="Tong C."/>
        </authorList>
    </citation>
    <scope>NUCLEOTIDE SEQUENCE</scope>
    <source>
        <tissue evidence="8">Leaf</tissue>
    </source>
</reference>
<keyword evidence="3 6" id="KW-0812">Transmembrane</keyword>
<dbReference type="EMBL" id="JACEGQ020000001">
    <property type="protein sequence ID" value="KAH8519980.1"/>
    <property type="molecule type" value="Genomic_DNA"/>
</dbReference>